<evidence type="ECO:0000259" key="6">
    <source>
        <dbReference type="Pfam" id="PF02782"/>
    </source>
</evidence>
<dbReference type="EMBL" id="JAAFAN010000030">
    <property type="protein sequence ID" value="NDO89877.1"/>
    <property type="molecule type" value="Genomic_DNA"/>
</dbReference>
<dbReference type="PANTHER" id="PTHR43095">
    <property type="entry name" value="SUGAR KINASE"/>
    <property type="match status" value="1"/>
</dbReference>
<evidence type="ECO:0000259" key="5">
    <source>
        <dbReference type="Pfam" id="PF00370"/>
    </source>
</evidence>
<dbReference type="InterPro" id="IPR000577">
    <property type="entry name" value="Carb_kinase_FGGY"/>
</dbReference>
<name>A0ABX0BBB6_9MICO</name>
<dbReference type="InterPro" id="IPR018483">
    <property type="entry name" value="Carb_kinase_FGGY_CS"/>
</dbReference>
<dbReference type="PANTHER" id="PTHR43095:SF3">
    <property type="entry name" value="L-XYLULOSE_3-KETO-L-GULONATE KINASE"/>
    <property type="match status" value="1"/>
</dbReference>
<evidence type="ECO:0000256" key="1">
    <source>
        <dbReference type="ARBA" id="ARBA00009156"/>
    </source>
</evidence>
<dbReference type="InterPro" id="IPR018485">
    <property type="entry name" value="FGGY_C"/>
</dbReference>
<sequence length="519" mass="54184">MSRYLVGIDAGTSVVKAAVFDLDGTELTRAGRSVPVTNPAPHLAEEDMEQVWTAAHEAIREAVAAAGVAPEEILAVGATGQGDGSWLVGPDGRPVGPAYLWTDGRAGELIDAWYADGTVSRQFPVSGTGPYAGTTSALLRWRLENEPESLREGVTALWCKDWVEYRLTGELSGDPSDASLAGIDVRSRTWSDEVLDAWGLGAARHVLPRLLAPTDVCGTVTPEAAALTGLRAGTPVVKGQVDIAASSLGVGVIAPGDCMAVIGTAGIVTVATDDLSAGFAPADVGWVIPHGPDTWVRAMGMNSCTPNVDWFLRELGHGFHEDARARAVSLFEHLDATVASVPPGAGGVVFHGYTAPGGERAPFVKPSARGSFSGLTAGHSRDHMLRAVYEGVAYGIRDCLDSIPTEVGTVRLAGGGASSPVWSQVFADVLGRRVVVPAGSEFGAKGAALVAGVGVGAWSTLDEAVAATVDVERSYEPSAHATRVYDEYFGVYRQIREHVAATWDLLHAAGRRTEAMLAA</sequence>
<evidence type="ECO:0000256" key="2">
    <source>
        <dbReference type="ARBA" id="ARBA00022679"/>
    </source>
</evidence>
<accession>A0ABX0BBB6</accession>
<feature type="domain" description="Carbohydrate kinase FGGY C-terminal" evidence="6">
    <location>
        <begin position="259"/>
        <end position="453"/>
    </location>
</feature>
<comment type="caution">
    <text evidence="7">The sequence shown here is derived from an EMBL/GenBank/DDBJ whole genome shotgun (WGS) entry which is preliminary data.</text>
</comment>
<dbReference type="RefSeq" id="WP_162289811.1">
    <property type="nucleotide sequence ID" value="NZ_JAAFAN010000030.1"/>
</dbReference>
<evidence type="ECO:0000313" key="7">
    <source>
        <dbReference type="EMBL" id="NDO89877.1"/>
    </source>
</evidence>
<dbReference type="Pfam" id="PF02782">
    <property type="entry name" value="FGGY_C"/>
    <property type="match status" value="1"/>
</dbReference>
<dbReference type="PIRSF" id="PIRSF000538">
    <property type="entry name" value="GlpK"/>
    <property type="match status" value="1"/>
</dbReference>
<dbReference type="PROSITE" id="PS00445">
    <property type="entry name" value="FGGY_KINASES_2"/>
    <property type="match status" value="1"/>
</dbReference>
<gene>
    <name evidence="7" type="ORF">GYH36_10430</name>
</gene>
<feature type="domain" description="Carbohydrate kinase FGGY N-terminal" evidence="5">
    <location>
        <begin position="4"/>
        <end position="249"/>
    </location>
</feature>
<comment type="similarity">
    <text evidence="1 4">Belongs to the FGGY kinase family.</text>
</comment>
<reference evidence="7 8" key="1">
    <citation type="journal article" date="2021" name="Arch. Microbiol.">
        <title>Cellulosimicrobium fucosivorans sp. nov., isolated from San Elijo Lagoon, contains a fucose metabolic pathway linked to carotenoid production.</title>
        <authorList>
            <person name="Aviles F.A."/>
            <person name="Kyndt J.A."/>
        </authorList>
    </citation>
    <scope>NUCLEOTIDE SEQUENCE [LARGE SCALE GENOMIC DNA]</scope>
    <source>
        <strain evidence="7 8">SE3</strain>
    </source>
</reference>
<dbReference type="Proteomes" id="UP000471672">
    <property type="component" value="Unassembled WGS sequence"/>
</dbReference>
<dbReference type="Gene3D" id="3.30.420.40">
    <property type="match status" value="2"/>
</dbReference>
<protein>
    <submittedName>
        <fullName evidence="7">Carbohydrate kinase</fullName>
    </submittedName>
</protein>
<dbReference type="InterPro" id="IPR018484">
    <property type="entry name" value="FGGY_N"/>
</dbReference>
<proteinExistence type="inferred from homology"/>
<keyword evidence="8" id="KW-1185">Reference proteome</keyword>
<dbReference type="GO" id="GO:0016301">
    <property type="term" value="F:kinase activity"/>
    <property type="evidence" value="ECO:0007669"/>
    <property type="project" value="UniProtKB-KW"/>
</dbReference>
<dbReference type="InterPro" id="IPR043129">
    <property type="entry name" value="ATPase_NBD"/>
</dbReference>
<organism evidence="7 8">
    <name type="scientific">Cellulosimicrobium composti</name>
    <dbReference type="NCBI Taxonomy" id="2672572"/>
    <lineage>
        <taxon>Bacteria</taxon>
        <taxon>Bacillati</taxon>
        <taxon>Actinomycetota</taxon>
        <taxon>Actinomycetes</taxon>
        <taxon>Micrococcales</taxon>
        <taxon>Promicromonosporaceae</taxon>
        <taxon>Cellulosimicrobium</taxon>
    </lineage>
</organism>
<dbReference type="Pfam" id="PF00370">
    <property type="entry name" value="FGGY_N"/>
    <property type="match status" value="1"/>
</dbReference>
<evidence type="ECO:0000256" key="4">
    <source>
        <dbReference type="RuleBase" id="RU003733"/>
    </source>
</evidence>
<keyword evidence="2 4" id="KW-0808">Transferase</keyword>
<evidence type="ECO:0000313" key="8">
    <source>
        <dbReference type="Proteomes" id="UP000471672"/>
    </source>
</evidence>
<dbReference type="SUPFAM" id="SSF53067">
    <property type="entry name" value="Actin-like ATPase domain"/>
    <property type="match status" value="2"/>
</dbReference>
<keyword evidence="3 4" id="KW-0418">Kinase</keyword>
<dbReference type="InterPro" id="IPR050406">
    <property type="entry name" value="FGGY_Carb_Kinase"/>
</dbReference>
<evidence type="ECO:0000256" key="3">
    <source>
        <dbReference type="ARBA" id="ARBA00022777"/>
    </source>
</evidence>